<dbReference type="STRING" id="483547.GSUB_15155"/>
<dbReference type="Gene3D" id="2.30.110.50">
    <property type="match status" value="1"/>
</dbReference>
<evidence type="ECO:0008006" key="4">
    <source>
        <dbReference type="Google" id="ProtNLM"/>
    </source>
</evidence>
<dbReference type="Pfam" id="PF05954">
    <property type="entry name" value="Phage_GPD"/>
    <property type="match status" value="1"/>
</dbReference>
<protein>
    <recommendedName>
        <fullName evidence="4">Gp5/Type VI secretion system Vgr protein OB-fold domain-containing protein</fullName>
    </recommendedName>
</protein>
<evidence type="ECO:0000313" key="2">
    <source>
        <dbReference type="EMBL" id="AJF07619.1"/>
    </source>
</evidence>
<dbReference type="RefSeq" id="WP_040201556.1">
    <property type="nucleotide sequence ID" value="NZ_CP010311.1"/>
</dbReference>
<name>A0A0B5FSJ1_9BACT</name>
<dbReference type="Gene3D" id="4.10.220.110">
    <property type="match status" value="1"/>
</dbReference>
<dbReference type="SUPFAM" id="SSF69279">
    <property type="entry name" value="Phage tail proteins"/>
    <property type="match status" value="2"/>
</dbReference>
<accession>A0A0B5FSJ1</accession>
<gene>
    <name evidence="2" type="ORF">GSUB_15155</name>
</gene>
<dbReference type="NCBIfam" id="TIGR03361">
    <property type="entry name" value="VI_Rhs_Vgr"/>
    <property type="match status" value="1"/>
</dbReference>
<feature type="region of interest" description="Disordered" evidence="1">
    <location>
        <begin position="350"/>
        <end position="375"/>
    </location>
</feature>
<dbReference type="InterPro" id="IPR017847">
    <property type="entry name" value="T6SS_RhsGE_Vgr_subset"/>
</dbReference>
<feature type="compositionally biased region" description="Basic and acidic residues" evidence="1">
    <location>
        <begin position="360"/>
        <end position="372"/>
    </location>
</feature>
<dbReference type="Gene3D" id="3.55.50.10">
    <property type="entry name" value="Baseplate protein-like domains"/>
    <property type="match status" value="1"/>
</dbReference>
<dbReference type="NCBIfam" id="TIGR01646">
    <property type="entry name" value="vgr_GE"/>
    <property type="match status" value="1"/>
</dbReference>
<organism evidence="2 3">
    <name type="scientific">Geoalkalibacter subterraneus</name>
    <dbReference type="NCBI Taxonomy" id="483547"/>
    <lineage>
        <taxon>Bacteria</taxon>
        <taxon>Pseudomonadati</taxon>
        <taxon>Thermodesulfobacteriota</taxon>
        <taxon>Desulfuromonadia</taxon>
        <taxon>Desulfuromonadales</taxon>
        <taxon>Geoalkalibacteraceae</taxon>
        <taxon>Geoalkalibacter</taxon>
    </lineage>
</organism>
<dbReference type="Proteomes" id="UP000035036">
    <property type="component" value="Chromosome"/>
</dbReference>
<dbReference type="EMBL" id="CP010311">
    <property type="protein sequence ID" value="AJF07619.1"/>
    <property type="molecule type" value="Genomic_DNA"/>
</dbReference>
<evidence type="ECO:0000256" key="1">
    <source>
        <dbReference type="SAM" id="MobiDB-lite"/>
    </source>
</evidence>
<dbReference type="AlphaFoldDB" id="A0A0B5FSJ1"/>
<dbReference type="InterPro" id="IPR006533">
    <property type="entry name" value="T6SS_Vgr_RhsGE"/>
</dbReference>
<dbReference type="HOGENOM" id="CLU_470721_0_0_7"/>
<proteinExistence type="predicted"/>
<reference evidence="2 3" key="1">
    <citation type="journal article" date="2015" name="Genome Announc.">
        <title>Genomes of Geoalkalibacter ferrihydriticus Z-0531T and Geoalkalibacter subterraneus Red1T, Two Haloalkaliphilic Metal-Reducing Deltaproteobacteria.</title>
        <authorList>
            <person name="Badalamenti J.P."/>
            <person name="Krajmalnik-Brown R."/>
            <person name="Torres C.I."/>
            <person name="Bond D.R."/>
        </authorList>
    </citation>
    <scope>NUCLEOTIDE SEQUENCE [LARGE SCALE GENOMIC DNA]</scope>
    <source>
        <strain evidence="2 3">Red1</strain>
    </source>
</reference>
<sequence length="579" mass="64341">MSPIFNAARLSVEVGGLELPALSLSGTEGLSQPFRYILDILAPPGFHSTELLDLPARIILTGCDGCSRTIAGIVTALEQQNPHPDGRGCFRLTVESALARLRLQHDTRIFLHQSVPQIIETVLVGHGIAEDRLCLRLSRHYPVRPWSLQVNESDFEFLSRLLAREGIFFWSEADADGEQLFFSDHNAQLPERCGAPLQYRPGGGMEPESCGIRALQVRRRLVADQFEVQEKSRQQPSQALHAQAGGGKNARLRHYRYAAGADHLDEAQHLARIAAEESRAHSFELHAQAEVADLSAGQVLCLDAARLSSQYSGDYLVSALSLRMSQRAGEQAAGGDLALQCETTLIPRETQWRPPQPPRPEIHHQAHTDHQHRATQNLQLDAGRNLEMTSAGRLCFDMQRGQKLAVNGPEATFSVRDGEIDLFFTVKNFQGGETAQVRVFERDAEGSLRQIDALHCLLDDGFGHYRLSWSRSGAQVQDDLIHDANALDPSPLTYLFDVRVGDIHSENSPSLHLTTRLHFTPRDWQGRPLAEGREYHLVDGFGQRQTTQIHQGELCFDEAVVGPWQLLGASDAILFEAQE</sequence>
<evidence type="ECO:0000313" key="3">
    <source>
        <dbReference type="Proteomes" id="UP000035036"/>
    </source>
</evidence>
<dbReference type="OrthoDB" id="5482463at2"/>
<keyword evidence="3" id="KW-1185">Reference proteome</keyword>
<dbReference type="KEGG" id="gsb:GSUB_15155"/>